<gene>
    <name evidence="1" type="ORF">MGAL_10B043174</name>
</gene>
<protein>
    <submittedName>
        <fullName evidence="1">Uncharacterized protein</fullName>
    </submittedName>
</protein>
<dbReference type="OrthoDB" id="6210682at2759"/>
<evidence type="ECO:0000313" key="2">
    <source>
        <dbReference type="Proteomes" id="UP000596742"/>
    </source>
</evidence>
<proteinExistence type="predicted"/>
<dbReference type="Proteomes" id="UP000596742">
    <property type="component" value="Unassembled WGS sequence"/>
</dbReference>
<keyword evidence="2" id="KW-1185">Reference proteome</keyword>
<organism evidence="1 2">
    <name type="scientific">Mytilus galloprovincialis</name>
    <name type="common">Mediterranean mussel</name>
    <dbReference type="NCBI Taxonomy" id="29158"/>
    <lineage>
        <taxon>Eukaryota</taxon>
        <taxon>Metazoa</taxon>
        <taxon>Spiralia</taxon>
        <taxon>Lophotrochozoa</taxon>
        <taxon>Mollusca</taxon>
        <taxon>Bivalvia</taxon>
        <taxon>Autobranchia</taxon>
        <taxon>Pteriomorphia</taxon>
        <taxon>Mytilida</taxon>
        <taxon>Mytiloidea</taxon>
        <taxon>Mytilidae</taxon>
        <taxon>Mytilinae</taxon>
        <taxon>Mytilus</taxon>
    </lineage>
</organism>
<reference evidence="1" key="1">
    <citation type="submission" date="2018-11" db="EMBL/GenBank/DDBJ databases">
        <authorList>
            <person name="Alioto T."/>
            <person name="Alioto T."/>
        </authorList>
    </citation>
    <scope>NUCLEOTIDE SEQUENCE</scope>
</reference>
<sequence length="192" mass="22782">MAVVRVDDEIETSFIGVAGRSSRVRWRWRWRWRRGGGGDGYKRKRIECLIKTMDEFYLFVNSGDSLQLFPQNRGGQFRIRLPRSHLMKGTWECALLEMTFVPAFETSTQRMYVCCDLVRDESYVRDTYLPLLQSVAIRKEETTEIIFERPLYLASRGGETEILEITLRDDRLRVCRCKDDHVFCLLHFRQKL</sequence>
<evidence type="ECO:0000313" key="1">
    <source>
        <dbReference type="EMBL" id="VDI12650.1"/>
    </source>
</evidence>
<name>A0A8B6CZB9_MYTGA</name>
<comment type="caution">
    <text evidence="1">The sequence shown here is derived from an EMBL/GenBank/DDBJ whole genome shotgun (WGS) entry which is preliminary data.</text>
</comment>
<dbReference type="AlphaFoldDB" id="A0A8B6CZB9"/>
<dbReference type="EMBL" id="UYJE01002659">
    <property type="protein sequence ID" value="VDI12650.1"/>
    <property type="molecule type" value="Genomic_DNA"/>
</dbReference>
<accession>A0A8B6CZB9</accession>